<name>A0AAV8G492_9POAL</name>
<accession>A0AAV8G492</accession>
<dbReference type="PANTHER" id="PTHR33975">
    <property type="entry name" value="MYELIN-ASSOCIATED OLIGODENDROCYTE BASIC PROTEIN"/>
    <property type="match status" value="1"/>
</dbReference>
<dbReference type="Pfam" id="PF07466">
    <property type="entry name" value="DUF1517"/>
    <property type="match status" value="1"/>
</dbReference>
<sequence>MAVAVAIASSSTLLKPPPRMFMFGPSTFSFNHLCRVSSLPPNPLPFTSRISHQQFELTHPHSSLHPNLLALAPEHAAASREPNPLDKLLNGILETVNSRKKPAIAALLLSLLVLGVGGSYSYPYCSFAASGGRMGGSCFSSYSSSSSSGSRSSSSSSSNSSRSSPSYSYSSSSNSSSSPKSSGSKSSSSNSSTSSPSFSYSSSSKSSSSSSKSSGSKSSSSSSSRSSPSYSYSFSSSSSSSSSSDSLPYSSSQAVPTSEPVVSSRFQAPWFFLGFLLGCSTLSVLAAMSQISKDNNVHTETQKTSVIKIQVGLSGKARSFQRNLDQLAEKADTSTPAGLSYVLTETTLALLRHLDSCISAYSSVEINGGVQDGEKRFNQLSIEERGKFDEETLVNVNNIKMHKSASQSLSNVSNEFIVITILVAAQGVNKLPEVNSSSDLKIALQKLGSIPSSKLMGVEVLWTPQSEGDTLSEKELLEDYPVLRIL</sequence>
<dbReference type="Proteomes" id="UP001140206">
    <property type="component" value="Chromosome 2"/>
</dbReference>
<dbReference type="EMBL" id="JAMFTS010000002">
    <property type="protein sequence ID" value="KAJ4797918.1"/>
    <property type="molecule type" value="Genomic_DNA"/>
</dbReference>
<feature type="compositionally biased region" description="Low complexity" evidence="1">
    <location>
        <begin position="145"/>
        <end position="252"/>
    </location>
</feature>
<evidence type="ECO:0000313" key="4">
    <source>
        <dbReference type="Proteomes" id="UP001140206"/>
    </source>
</evidence>
<dbReference type="AlphaFoldDB" id="A0AAV8G492"/>
<keyword evidence="2" id="KW-1133">Transmembrane helix</keyword>
<feature type="transmembrane region" description="Helical" evidence="2">
    <location>
        <begin position="103"/>
        <end position="125"/>
    </location>
</feature>
<proteinExistence type="predicted"/>
<keyword evidence="4" id="KW-1185">Reference proteome</keyword>
<dbReference type="InterPro" id="IPR053023">
    <property type="entry name" value="FLAP_modulator"/>
</dbReference>
<keyword evidence="2" id="KW-0472">Membrane</keyword>
<dbReference type="PANTHER" id="PTHR33975:SF7">
    <property type="entry name" value="OS08G0119100 PROTEIN"/>
    <property type="match status" value="1"/>
</dbReference>
<dbReference type="GO" id="GO:0009507">
    <property type="term" value="C:chloroplast"/>
    <property type="evidence" value="ECO:0007669"/>
    <property type="project" value="TreeGrafter"/>
</dbReference>
<comment type="caution">
    <text evidence="3">The sequence shown here is derived from an EMBL/GenBank/DDBJ whole genome shotgun (WGS) entry which is preliminary data.</text>
</comment>
<evidence type="ECO:0000313" key="3">
    <source>
        <dbReference type="EMBL" id="KAJ4797918.1"/>
    </source>
</evidence>
<protein>
    <submittedName>
        <fullName evidence="3">Myelin-associated oligodendrocyte basic protein</fullName>
    </submittedName>
</protein>
<reference evidence="3" key="1">
    <citation type="submission" date="2022-08" db="EMBL/GenBank/DDBJ databases">
        <authorList>
            <person name="Marques A."/>
        </authorList>
    </citation>
    <scope>NUCLEOTIDE SEQUENCE</scope>
    <source>
        <strain evidence="3">RhyPub2mFocal</strain>
        <tissue evidence="3">Leaves</tissue>
    </source>
</reference>
<keyword evidence="2" id="KW-0812">Transmembrane</keyword>
<feature type="region of interest" description="Disordered" evidence="1">
    <location>
        <begin position="145"/>
        <end position="258"/>
    </location>
</feature>
<evidence type="ECO:0000256" key="1">
    <source>
        <dbReference type="SAM" id="MobiDB-lite"/>
    </source>
</evidence>
<gene>
    <name evidence="3" type="ORF">LUZ62_049164</name>
</gene>
<evidence type="ECO:0000256" key="2">
    <source>
        <dbReference type="SAM" id="Phobius"/>
    </source>
</evidence>
<dbReference type="InterPro" id="IPR010903">
    <property type="entry name" value="DUF1517"/>
</dbReference>
<organism evidence="3 4">
    <name type="scientific">Rhynchospora pubera</name>
    <dbReference type="NCBI Taxonomy" id="906938"/>
    <lineage>
        <taxon>Eukaryota</taxon>
        <taxon>Viridiplantae</taxon>
        <taxon>Streptophyta</taxon>
        <taxon>Embryophyta</taxon>
        <taxon>Tracheophyta</taxon>
        <taxon>Spermatophyta</taxon>
        <taxon>Magnoliopsida</taxon>
        <taxon>Liliopsida</taxon>
        <taxon>Poales</taxon>
        <taxon>Cyperaceae</taxon>
        <taxon>Cyperoideae</taxon>
        <taxon>Rhynchosporeae</taxon>
        <taxon>Rhynchospora</taxon>
    </lineage>
</organism>